<feature type="region of interest" description="Disordered" evidence="5">
    <location>
        <begin position="447"/>
        <end position="483"/>
    </location>
</feature>
<comment type="caution">
    <text evidence="7">The sequence shown here is derived from an EMBL/GenBank/DDBJ whole genome shotgun (WGS) entry which is preliminary data.</text>
</comment>
<feature type="region of interest" description="Disordered" evidence="5">
    <location>
        <begin position="187"/>
        <end position="220"/>
    </location>
</feature>
<feature type="compositionally biased region" description="Basic and acidic residues" evidence="5">
    <location>
        <begin position="464"/>
        <end position="474"/>
    </location>
</feature>
<keyword evidence="1" id="KW-0479">Metal-binding</keyword>
<gene>
    <name evidence="7" type="ORF">NE237_017890</name>
</gene>
<dbReference type="InterPro" id="IPR019787">
    <property type="entry name" value="Znf_PHD-finger"/>
</dbReference>
<dbReference type="GO" id="GO:0008270">
    <property type="term" value="F:zinc ion binding"/>
    <property type="evidence" value="ECO:0007669"/>
    <property type="project" value="UniProtKB-KW"/>
</dbReference>
<accession>A0A9Q0K8V5</accession>
<dbReference type="AlphaFoldDB" id="A0A9Q0K8V5"/>
<evidence type="ECO:0000259" key="6">
    <source>
        <dbReference type="PROSITE" id="PS50016"/>
    </source>
</evidence>
<dbReference type="PROSITE" id="PS50016">
    <property type="entry name" value="ZF_PHD_2"/>
    <property type="match status" value="2"/>
</dbReference>
<keyword evidence="8" id="KW-1185">Reference proteome</keyword>
<dbReference type="Pfam" id="PF00628">
    <property type="entry name" value="PHD"/>
    <property type="match status" value="2"/>
</dbReference>
<dbReference type="InterPro" id="IPR011011">
    <property type="entry name" value="Znf_FYVE_PHD"/>
</dbReference>
<dbReference type="Proteomes" id="UP001141806">
    <property type="component" value="Unassembled WGS sequence"/>
</dbReference>
<dbReference type="SMART" id="SM00249">
    <property type="entry name" value="PHD"/>
    <property type="match status" value="3"/>
</dbReference>
<dbReference type="Gene3D" id="2.30.30.1150">
    <property type="match status" value="1"/>
</dbReference>
<dbReference type="EMBL" id="JAMYWD010000007">
    <property type="protein sequence ID" value="KAJ4966041.1"/>
    <property type="molecule type" value="Genomic_DNA"/>
</dbReference>
<dbReference type="PANTHER" id="PTHR47162">
    <property type="entry name" value="OS02G0192300 PROTEIN"/>
    <property type="match status" value="1"/>
</dbReference>
<dbReference type="Gene3D" id="3.30.40.10">
    <property type="entry name" value="Zinc/RING finger domain, C3HC4 (zinc finger)"/>
    <property type="match status" value="2"/>
</dbReference>
<name>A0A9Q0K8V5_9MAGN</name>
<keyword evidence="3" id="KW-0862">Zinc</keyword>
<evidence type="ECO:0000313" key="7">
    <source>
        <dbReference type="EMBL" id="KAJ4966041.1"/>
    </source>
</evidence>
<evidence type="ECO:0000313" key="8">
    <source>
        <dbReference type="Proteomes" id="UP001141806"/>
    </source>
</evidence>
<evidence type="ECO:0000256" key="3">
    <source>
        <dbReference type="ARBA" id="ARBA00022833"/>
    </source>
</evidence>
<dbReference type="PROSITE" id="PS01359">
    <property type="entry name" value="ZF_PHD_1"/>
    <property type="match status" value="2"/>
</dbReference>
<dbReference type="SUPFAM" id="SSF57903">
    <property type="entry name" value="FYVE/PHD zinc finger"/>
    <property type="match status" value="3"/>
</dbReference>
<dbReference type="InterPro" id="IPR013083">
    <property type="entry name" value="Znf_RING/FYVE/PHD"/>
</dbReference>
<proteinExistence type="predicted"/>
<feature type="domain" description="PHD-type" evidence="6">
    <location>
        <begin position="534"/>
        <end position="584"/>
    </location>
</feature>
<sequence>MMVEQRTSNGGSMGCSALVPSANGVALNGHTFGSEGLNTDGSSGEYSEYSAEGLRTYKRRKHLRLTAGTNLQENGRVSADAASQLADQSITESKDIILHRNSYELDGCSRVDIPVLLDGSAGCPNEHWRNIVLELILRSLSVSEGGIQSCIQEAVMSSSCIMSKMNCAYPKIAWTQEPNHCHENSLRTSARLHEDPKVPDRSESLAKEHENATSNGSQDEANNQADIHHVAELCQCVFRNVLVSEKFASLSKLLCESFQGIKVESLLDFSVIDSRMKDGAYEQSPALFSSDFQQVWHKIQKIGNEMVFLAKGLSDMSQNSYSALIGGSIHGICEPGKDEEINHVGPGQNSQKGVFVPESDHETKPEQRELHGSGKIHTCKNCGVEADGKDRLVCDSCEEMYHVSCIEPALEEIPSSWYCANCTASGIESPHENCVVCERLNDARIQTNGSGETLPMEEDMPSESEERSDCRMGAEDGLQSSDENKEPCCQLCKIGEDGRRLWICGHPECEKSYHPRCLTTDQLKSYGPRWYCPSCLCRACLRDQDDEDIVLCDGCDHGYHLYCMKPPCTEIPEGKWFCSQCDAGLQKIRTAKSTYERQKQQLGGLNEAVGSVDMLLNAAEKLKCEEKLAATKKKR</sequence>
<reference evidence="7" key="1">
    <citation type="journal article" date="2023" name="Plant J.">
        <title>The genome of the king protea, Protea cynaroides.</title>
        <authorList>
            <person name="Chang J."/>
            <person name="Duong T.A."/>
            <person name="Schoeman C."/>
            <person name="Ma X."/>
            <person name="Roodt D."/>
            <person name="Barker N."/>
            <person name="Li Z."/>
            <person name="Van de Peer Y."/>
            <person name="Mizrachi E."/>
        </authorList>
    </citation>
    <scope>NUCLEOTIDE SEQUENCE</scope>
    <source>
        <tissue evidence="7">Young leaves</tissue>
    </source>
</reference>
<organism evidence="7 8">
    <name type="scientific">Protea cynaroides</name>
    <dbReference type="NCBI Taxonomy" id="273540"/>
    <lineage>
        <taxon>Eukaryota</taxon>
        <taxon>Viridiplantae</taxon>
        <taxon>Streptophyta</taxon>
        <taxon>Embryophyta</taxon>
        <taxon>Tracheophyta</taxon>
        <taxon>Spermatophyta</taxon>
        <taxon>Magnoliopsida</taxon>
        <taxon>Proteales</taxon>
        <taxon>Proteaceae</taxon>
        <taxon>Protea</taxon>
    </lineage>
</organism>
<evidence type="ECO:0000256" key="4">
    <source>
        <dbReference type="PROSITE-ProRule" id="PRU00146"/>
    </source>
</evidence>
<feature type="compositionally biased region" description="Basic and acidic residues" evidence="5">
    <location>
        <begin position="187"/>
        <end position="211"/>
    </location>
</feature>
<feature type="domain" description="PHD-type" evidence="6">
    <location>
        <begin position="376"/>
        <end position="425"/>
    </location>
</feature>
<dbReference type="InterPro" id="IPR001965">
    <property type="entry name" value="Znf_PHD"/>
</dbReference>
<evidence type="ECO:0000256" key="2">
    <source>
        <dbReference type="ARBA" id="ARBA00022771"/>
    </source>
</evidence>
<dbReference type="PANTHER" id="PTHR47162:SF9">
    <property type="entry name" value="PHD FINGER PROTEIN EHD3-LIKE"/>
    <property type="match status" value="1"/>
</dbReference>
<keyword evidence="2 4" id="KW-0863">Zinc-finger</keyword>
<evidence type="ECO:0000256" key="1">
    <source>
        <dbReference type="ARBA" id="ARBA00022723"/>
    </source>
</evidence>
<protein>
    <recommendedName>
        <fullName evidence="6">PHD-type domain-containing protein</fullName>
    </recommendedName>
</protein>
<evidence type="ECO:0000256" key="5">
    <source>
        <dbReference type="SAM" id="MobiDB-lite"/>
    </source>
</evidence>
<dbReference type="InterPro" id="IPR019786">
    <property type="entry name" value="Zinc_finger_PHD-type_CS"/>
</dbReference>
<dbReference type="OrthoDB" id="1903104at2759"/>